<dbReference type="Gene3D" id="1.10.3720.10">
    <property type="entry name" value="MetI-like"/>
    <property type="match status" value="1"/>
</dbReference>
<name>A0A963Z5D2_9PROT</name>
<dbReference type="PROSITE" id="PS50928">
    <property type="entry name" value="ABC_TM1"/>
    <property type="match status" value="1"/>
</dbReference>
<evidence type="ECO:0000256" key="2">
    <source>
        <dbReference type="ARBA" id="ARBA00010072"/>
    </source>
</evidence>
<dbReference type="InterPro" id="IPR043429">
    <property type="entry name" value="ArtM/GltK/GlnP/TcyL/YhdX-like"/>
</dbReference>
<gene>
    <name evidence="11" type="ORF">ACELLULO517_18015</name>
</gene>
<dbReference type="GO" id="GO:0006865">
    <property type="term" value="P:amino acid transport"/>
    <property type="evidence" value="ECO:0007669"/>
    <property type="project" value="TreeGrafter"/>
</dbReference>
<evidence type="ECO:0000256" key="9">
    <source>
        <dbReference type="RuleBase" id="RU363032"/>
    </source>
</evidence>
<protein>
    <submittedName>
        <fullName evidence="11">ABC transporter permease subunit</fullName>
    </submittedName>
</protein>
<evidence type="ECO:0000256" key="6">
    <source>
        <dbReference type="ARBA" id="ARBA00022692"/>
    </source>
</evidence>
<evidence type="ECO:0000256" key="1">
    <source>
        <dbReference type="ARBA" id="ARBA00004429"/>
    </source>
</evidence>
<sequence>MDIHFLLGLIPTLLSGLPLTLELTVFSLLGGGVIALLLNGLRAGSIVGARVADFYVFLFRGSPLLLQIFLIYYAPGQFSFIRHSFVWPFLREPYVCALLALMLNDAAYTSEIIRAGLRAAPRGAIEAAVVGGMSPLTRLRRVILPLAFRQALPAYGIEITGMLKSTSLASVVTLMDVTGIASAEVSQTYRAIEVFLTAAVIYLVLVTLVTYGVQRLEGWLSPTRTPLSARSAA</sequence>
<dbReference type="CDD" id="cd06261">
    <property type="entry name" value="TM_PBP2"/>
    <property type="match status" value="1"/>
</dbReference>
<comment type="caution">
    <text evidence="11">The sequence shown here is derived from an EMBL/GenBank/DDBJ whole genome shotgun (WGS) entry which is preliminary data.</text>
</comment>
<dbReference type="NCBIfam" id="TIGR01726">
    <property type="entry name" value="HEQRo_perm_3TM"/>
    <property type="match status" value="1"/>
</dbReference>
<dbReference type="InterPro" id="IPR035906">
    <property type="entry name" value="MetI-like_sf"/>
</dbReference>
<reference evidence="11 12" key="1">
    <citation type="journal article" date="2021" name="Microorganisms">
        <title>Acidisoma silvae sp. nov. and Acidisomacellulosilytica sp. nov., Two Acidophilic Bacteria Isolated from Decaying Wood, Hydrolyzing Cellulose and Producing Poly-3-hydroxybutyrate.</title>
        <authorList>
            <person name="Mieszkin S."/>
            <person name="Pouder E."/>
            <person name="Uroz S."/>
            <person name="Simon-Colin C."/>
            <person name="Alain K."/>
        </authorList>
    </citation>
    <scope>NUCLEOTIDE SEQUENCE [LARGE SCALE GENOMIC DNA]</scope>
    <source>
        <strain evidence="11 12">HW T5.17</strain>
    </source>
</reference>
<evidence type="ECO:0000259" key="10">
    <source>
        <dbReference type="PROSITE" id="PS50928"/>
    </source>
</evidence>
<keyword evidence="7 9" id="KW-1133">Transmembrane helix</keyword>
<evidence type="ECO:0000313" key="11">
    <source>
        <dbReference type="EMBL" id="MCB8882147.1"/>
    </source>
</evidence>
<feature type="domain" description="ABC transmembrane type-1" evidence="10">
    <location>
        <begin position="17"/>
        <end position="213"/>
    </location>
</feature>
<dbReference type="Proteomes" id="UP000721844">
    <property type="component" value="Unassembled WGS sequence"/>
</dbReference>
<organism evidence="11 12">
    <name type="scientific">Acidisoma cellulosilyticum</name>
    <dbReference type="NCBI Taxonomy" id="2802395"/>
    <lineage>
        <taxon>Bacteria</taxon>
        <taxon>Pseudomonadati</taxon>
        <taxon>Pseudomonadota</taxon>
        <taxon>Alphaproteobacteria</taxon>
        <taxon>Acetobacterales</taxon>
        <taxon>Acidocellaceae</taxon>
        <taxon>Acidisoma</taxon>
    </lineage>
</organism>
<keyword evidence="12" id="KW-1185">Reference proteome</keyword>
<evidence type="ECO:0000256" key="4">
    <source>
        <dbReference type="ARBA" id="ARBA00022475"/>
    </source>
</evidence>
<dbReference type="PANTHER" id="PTHR30614">
    <property type="entry name" value="MEMBRANE COMPONENT OF AMINO ACID ABC TRANSPORTER"/>
    <property type="match status" value="1"/>
</dbReference>
<feature type="transmembrane region" description="Helical" evidence="9">
    <location>
        <begin position="53"/>
        <end position="73"/>
    </location>
</feature>
<dbReference type="InterPro" id="IPR000515">
    <property type="entry name" value="MetI-like"/>
</dbReference>
<dbReference type="SUPFAM" id="SSF161098">
    <property type="entry name" value="MetI-like"/>
    <property type="match status" value="1"/>
</dbReference>
<proteinExistence type="inferred from homology"/>
<evidence type="ECO:0000256" key="8">
    <source>
        <dbReference type="ARBA" id="ARBA00023136"/>
    </source>
</evidence>
<keyword evidence="5" id="KW-0997">Cell inner membrane</keyword>
<feature type="transmembrane region" description="Helical" evidence="9">
    <location>
        <begin position="20"/>
        <end position="41"/>
    </location>
</feature>
<dbReference type="EMBL" id="JAESVA010000006">
    <property type="protein sequence ID" value="MCB8882147.1"/>
    <property type="molecule type" value="Genomic_DNA"/>
</dbReference>
<accession>A0A963Z5D2</accession>
<evidence type="ECO:0000256" key="7">
    <source>
        <dbReference type="ARBA" id="ARBA00022989"/>
    </source>
</evidence>
<evidence type="ECO:0000256" key="5">
    <source>
        <dbReference type="ARBA" id="ARBA00022519"/>
    </source>
</evidence>
<keyword evidence="8 9" id="KW-0472">Membrane</keyword>
<dbReference type="InterPro" id="IPR010065">
    <property type="entry name" value="AA_ABC_transptr_permease_3TM"/>
</dbReference>
<keyword evidence="3 9" id="KW-0813">Transport</keyword>
<dbReference type="Pfam" id="PF00528">
    <property type="entry name" value="BPD_transp_1"/>
    <property type="match status" value="1"/>
</dbReference>
<dbReference type="RefSeq" id="WP_227308813.1">
    <property type="nucleotide sequence ID" value="NZ_JAESVA010000006.1"/>
</dbReference>
<evidence type="ECO:0000256" key="3">
    <source>
        <dbReference type="ARBA" id="ARBA00022448"/>
    </source>
</evidence>
<dbReference type="PANTHER" id="PTHR30614:SF10">
    <property type="entry name" value="ARGININE ABC TRANSPORTER PERMEASE PROTEIN ARTM"/>
    <property type="match status" value="1"/>
</dbReference>
<dbReference type="AlphaFoldDB" id="A0A963Z5D2"/>
<keyword evidence="4" id="KW-1003">Cell membrane</keyword>
<evidence type="ECO:0000313" key="12">
    <source>
        <dbReference type="Proteomes" id="UP000721844"/>
    </source>
</evidence>
<dbReference type="GO" id="GO:0043190">
    <property type="term" value="C:ATP-binding cassette (ABC) transporter complex"/>
    <property type="evidence" value="ECO:0007669"/>
    <property type="project" value="InterPro"/>
</dbReference>
<comment type="subcellular location">
    <subcellularLocation>
        <location evidence="1">Cell inner membrane</location>
        <topology evidence="1">Multi-pass membrane protein</topology>
    </subcellularLocation>
    <subcellularLocation>
        <location evidence="9">Cell membrane</location>
        <topology evidence="9">Multi-pass membrane protein</topology>
    </subcellularLocation>
</comment>
<dbReference type="GO" id="GO:0022857">
    <property type="term" value="F:transmembrane transporter activity"/>
    <property type="evidence" value="ECO:0007669"/>
    <property type="project" value="InterPro"/>
</dbReference>
<keyword evidence="6 9" id="KW-0812">Transmembrane</keyword>
<comment type="similarity">
    <text evidence="2">Belongs to the binding-protein-dependent transport system permease family. HisMQ subfamily.</text>
</comment>
<feature type="transmembrane region" description="Helical" evidence="9">
    <location>
        <begin position="194"/>
        <end position="213"/>
    </location>
</feature>